<feature type="region of interest" description="Disordered" evidence="6">
    <location>
        <begin position="498"/>
        <end position="593"/>
    </location>
</feature>
<dbReference type="PANTHER" id="PTHR24348:SF22">
    <property type="entry name" value="NON-SPECIFIC SERINE_THREONINE PROTEIN KINASE"/>
    <property type="match status" value="1"/>
</dbReference>
<keyword evidence="1" id="KW-0808">Transferase</keyword>
<evidence type="ECO:0000256" key="1">
    <source>
        <dbReference type="ARBA" id="ARBA00022679"/>
    </source>
</evidence>
<feature type="domain" description="Protein kinase" evidence="7">
    <location>
        <begin position="9"/>
        <end position="274"/>
    </location>
</feature>
<feature type="region of interest" description="Disordered" evidence="6">
    <location>
        <begin position="285"/>
        <end position="347"/>
    </location>
</feature>
<dbReference type="CDD" id="cd14120">
    <property type="entry name" value="STKc_ULK1_2-like"/>
    <property type="match status" value="1"/>
</dbReference>
<dbReference type="FunFam" id="3.30.200.20:FF:000149">
    <property type="entry name" value="serine/threonine-protein kinase unc-51 isoform X1"/>
    <property type="match status" value="1"/>
</dbReference>
<dbReference type="KEGG" id="mde:101894134"/>
<feature type="compositionally biased region" description="Polar residues" evidence="6">
    <location>
        <begin position="413"/>
        <end position="428"/>
    </location>
</feature>
<sequence length="894" mass="97428">MNIVGDYEYSSKDMLGHGAFAVVYKGRHRKKHFPVAIKCITKKGLIKTQNLLGKEIKILKELTELHHENVVALLDCKESQDCVNLVMEYCNGGDLADYLSVKGTLSEDTVRLFLIQLAGAMKALYTKGIVHRDLKPQNILLSHNYGKTLPAPSKITLKIADFGFARFLNEGVMAATLCGSPMYMAPEVIMSLQYDAKADLWSLGTIVYQCLTGKAPFYAQTPNELKFYYEQNANLAPKIPNGVSPELRDLLLCLLRRNAKDRISFESFFNHRFLQGKKAATSPADIPASLAMGTTPPTKAKSPLQQQLEQQQQLQQQHIQQQLQQQKQQQQQHQLQHQRSDADDDLQDENAVSVVENPAICATITNVGILCESENNTEDSSGSHEDSDDFVLVPKNLPEDQNVIDYEKKHSNKQQTADKNAAGQNQSSPPRPSTLPISEPKPVPAPVRRYSSNNTNVAAGTSPIDKNHVRYRADSDQVSSPKLSTTAPVAAAAAAAASAAQPIPRSQPISVKQRPDHRKSSVSSDINSISPPAVQFAIGTPPQGRHRSTSGGSLSETPPPSAPCTWQVSPGGQTQSPLRRSGHSSPVLPSALTKLPTLGSPTLMVAPGSVGSLGSGGNGSSSENNNQHPMLGPRAFTLPELGATGGLQSLLDTNAAGGVGGNSSDVHHHLHAFHAPELSEETLMDREHNETLSKLNFVLALTDCIQEVADSRCAPLSALMAAASNDQPQIPPHAPEHCKRAERLVLLVRALQLLSSGLNLASQQLRSGNLKPSSNVKNALLTMNSKYRSILFESKKLNGTGLLQKANAFNITADKILYDYALDMCQAAALDELLSNTKNCFERYNTAHILLHSLVQKCNHPQDKMLLNKYRDAVEKRLNILQQQGYIYVTDENS</sequence>
<keyword evidence="2 5" id="KW-0547">Nucleotide-binding</keyword>
<feature type="compositionally biased region" description="Basic and acidic residues" evidence="6">
    <location>
        <begin position="465"/>
        <end position="475"/>
    </location>
</feature>
<dbReference type="Gene3D" id="3.30.200.20">
    <property type="entry name" value="Phosphorylase Kinase, domain 1"/>
    <property type="match status" value="1"/>
</dbReference>
<dbReference type="eggNOG" id="KOG0595">
    <property type="taxonomic scope" value="Eukaryota"/>
</dbReference>
<reference evidence="10" key="2">
    <citation type="submission" date="2025-04" db="UniProtKB">
        <authorList>
            <consortium name="RefSeq"/>
        </authorList>
    </citation>
    <scope>IDENTIFICATION</scope>
    <source>
        <strain evidence="10">Aabys</strain>
    </source>
</reference>
<dbReference type="PROSITE" id="PS00107">
    <property type="entry name" value="PROTEIN_KINASE_ATP"/>
    <property type="match status" value="1"/>
</dbReference>
<evidence type="ECO:0000313" key="8">
    <source>
        <dbReference type="EnsemblMetazoa" id="MDOA012368-PB"/>
    </source>
</evidence>
<feature type="region of interest" description="Disordered" evidence="6">
    <location>
        <begin position="609"/>
        <end position="629"/>
    </location>
</feature>
<evidence type="ECO:0000256" key="4">
    <source>
        <dbReference type="ARBA" id="ARBA00022840"/>
    </source>
</evidence>
<dbReference type="GO" id="GO:0034727">
    <property type="term" value="P:piecemeal microautophagy of the nucleus"/>
    <property type="evidence" value="ECO:0007669"/>
    <property type="project" value="TreeGrafter"/>
</dbReference>
<dbReference type="VEuPathDB" id="VectorBase:MDOA012368"/>
<dbReference type="Gene3D" id="1.10.510.10">
    <property type="entry name" value="Transferase(Phosphotransferase) domain 1"/>
    <property type="match status" value="1"/>
</dbReference>
<dbReference type="STRING" id="7370.A0A1I8N7H3"/>
<dbReference type="GO" id="GO:0010508">
    <property type="term" value="P:positive regulation of autophagy"/>
    <property type="evidence" value="ECO:0007669"/>
    <property type="project" value="TreeGrafter"/>
</dbReference>
<dbReference type="InterPro" id="IPR017184">
    <property type="entry name" value="Ser/Thr_kinase_Unc51"/>
</dbReference>
<dbReference type="GO" id="GO:0005524">
    <property type="term" value="F:ATP binding"/>
    <property type="evidence" value="ECO:0007669"/>
    <property type="project" value="UniProtKB-UniRule"/>
</dbReference>
<dbReference type="InterPro" id="IPR048941">
    <property type="entry name" value="ATG1-like_MIT2"/>
</dbReference>
<dbReference type="VEuPathDB" id="VectorBase:MDOMA2_002273"/>
<proteinExistence type="predicted"/>
<evidence type="ECO:0000256" key="5">
    <source>
        <dbReference type="PROSITE-ProRule" id="PRU10141"/>
    </source>
</evidence>
<gene>
    <name evidence="8" type="primary">101894134</name>
    <name evidence="10" type="synonym">LOC101894134</name>
</gene>
<dbReference type="PIRSF" id="PIRSF037369">
    <property type="entry name" value="Ser/Thr_PK_unc51"/>
    <property type="match status" value="1"/>
</dbReference>
<dbReference type="AlphaFoldDB" id="A0A1I8N7H3"/>
<dbReference type="GO" id="GO:0034045">
    <property type="term" value="C:phagophore assembly site membrane"/>
    <property type="evidence" value="ECO:0007669"/>
    <property type="project" value="TreeGrafter"/>
</dbReference>
<dbReference type="GO" id="GO:0061709">
    <property type="term" value="P:reticulophagy"/>
    <property type="evidence" value="ECO:0007669"/>
    <property type="project" value="TreeGrafter"/>
</dbReference>
<dbReference type="PANTHER" id="PTHR24348">
    <property type="entry name" value="SERINE/THREONINE-PROTEIN KINASE UNC-51-RELATED"/>
    <property type="match status" value="1"/>
</dbReference>
<evidence type="ECO:0000256" key="6">
    <source>
        <dbReference type="SAM" id="MobiDB-lite"/>
    </source>
</evidence>
<dbReference type="GO" id="GO:0000045">
    <property type="term" value="P:autophagosome assembly"/>
    <property type="evidence" value="ECO:0007669"/>
    <property type="project" value="TreeGrafter"/>
</dbReference>
<dbReference type="Pfam" id="PF00069">
    <property type="entry name" value="Pkinase"/>
    <property type="match status" value="1"/>
</dbReference>
<protein>
    <submittedName>
        <fullName evidence="10">Serine/threonine-protein kinase ULK2</fullName>
    </submittedName>
</protein>
<dbReference type="SMART" id="SM00220">
    <property type="entry name" value="S_TKc"/>
    <property type="match status" value="1"/>
</dbReference>
<feature type="compositionally biased region" description="Polar residues" evidence="6">
    <location>
        <begin position="450"/>
        <end position="459"/>
    </location>
</feature>
<dbReference type="GO" id="GO:0042594">
    <property type="term" value="P:response to starvation"/>
    <property type="evidence" value="ECO:0007669"/>
    <property type="project" value="TreeGrafter"/>
</dbReference>
<dbReference type="EnsemblMetazoa" id="MDOA012368-RB">
    <property type="protein sequence ID" value="MDOA012368-PB"/>
    <property type="gene ID" value="MDOA012368"/>
</dbReference>
<feature type="compositionally biased region" description="Low complexity" evidence="6">
    <location>
        <begin position="304"/>
        <end position="337"/>
    </location>
</feature>
<dbReference type="PROSITE" id="PS50011">
    <property type="entry name" value="PROTEIN_KINASE_DOM"/>
    <property type="match status" value="1"/>
</dbReference>
<reference evidence="8" key="1">
    <citation type="submission" date="2020-05" db="UniProtKB">
        <authorList>
            <consortium name="EnsemblMetazoa"/>
        </authorList>
    </citation>
    <scope>IDENTIFICATION</scope>
    <source>
        <strain evidence="8">Aabys</strain>
    </source>
</reference>
<evidence type="ECO:0000259" key="7">
    <source>
        <dbReference type="PROSITE" id="PS50011"/>
    </source>
</evidence>
<dbReference type="SUPFAM" id="SSF56112">
    <property type="entry name" value="Protein kinase-like (PK-like)"/>
    <property type="match status" value="1"/>
</dbReference>
<organism evidence="8">
    <name type="scientific">Musca domestica</name>
    <name type="common">House fly</name>
    <dbReference type="NCBI Taxonomy" id="7370"/>
    <lineage>
        <taxon>Eukaryota</taxon>
        <taxon>Metazoa</taxon>
        <taxon>Ecdysozoa</taxon>
        <taxon>Arthropoda</taxon>
        <taxon>Hexapoda</taxon>
        <taxon>Insecta</taxon>
        <taxon>Pterygota</taxon>
        <taxon>Neoptera</taxon>
        <taxon>Endopterygota</taxon>
        <taxon>Diptera</taxon>
        <taxon>Brachycera</taxon>
        <taxon>Muscomorpha</taxon>
        <taxon>Muscoidea</taxon>
        <taxon>Muscidae</taxon>
        <taxon>Musca</taxon>
    </lineage>
</organism>
<dbReference type="InterPro" id="IPR008271">
    <property type="entry name" value="Ser/Thr_kinase_AS"/>
</dbReference>
<feature type="compositionally biased region" description="Low complexity" evidence="6">
    <location>
        <begin position="521"/>
        <end position="530"/>
    </location>
</feature>
<dbReference type="PROSITE" id="PS00108">
    <property type="entry name" value="PROTEIN_KINASE_ST"/>
    <property type="match status" value="1"/>
</dbReference>
<dbReference type="GO" id="GO:0005776">
    <property type="term" value="C:autophagosome"/>
    <property type="evidence" value="ECO:0007669"/>
    <property type="project" value="TreeGrafter"/>
</dbReference>
<feature type="compositionally biased region" description="Polar residues" evidence="6">
    <location>
        <begin position="564"/>
        <end position="578"/>
    </location>
</feature>
<dbReference type="GO" id="GO:0000422">
    <property type="term" value="P:autophagy of mitochondrion"/>
    <property type="evidence" value="ECO:0007669"/>
    <property type="project" value="TreeGrafter"/>
</dbReference>
<dbReference type="Pfam" id="PF21127">
    <property type="entry name" value="ATG1-like_MIT2"/>
    <property type="match status" value="1"/>
</dbReference>
<dbReference type="InterPro" id="IPR045269">
    <property type="entry name" value="Atg1-like"/>
</dbReference>
<evidence type="ECO:0000313" key="10">
    <source>
        <dbReference type="RefSeq" id="XP_011293947.1"/>
    </source>
</evidence>
<evidence type="ECO:0000313" key="9">
    <source>
        <dbReference type="Proteomes" id="UP001652621"/>
    </source>
</evidence>
<feature type="compositionally biased region" description="Pro residues" evidence="6">
    <location>
        <begin position="429"/>
        <end position="445"/>
    </location>
</feature>
<dbReference type="InterPro" id="IPR000719">
    <property type="entry name" value="Prot_kinase_dom"/>
</dbReference>
<dbReference type="OrthoDB" id="346907at2759"/>
<dbReference type="InterPro" id="IPR017441">
    <property type="entry name" value="Protein_kinase_ATP_BS"/>
</dbReference>
<name>A0A1I8N7H3_MUSDO</name>
<keyword evidence="4 5" id="KW-0067">ATP-binding</keyword>
<keyword evidence="3 10" id="KW-0418">Kinase</keyword>
<dbReference type="InterPro" id="IPR011009">
    <property type="entry name" value="Kinase-like_dom_sf"/>
</dbReference>
<dbReference type="GO" id="GO:0048675">
    <property type="term" value="P:axon extension"/>
    <property type="evidence" value="ECO:0007669"/>
    <property type="project" value="TreeGrafter"/>
</dbReference>
<keyword evidence="9" id="KW-1185">Reference proteome</keyword>
<evidence type="ECO:0000256" key="2">
    <source>
        <dbReference type="ARBA" id="ARBA00022741"/>
    </source>
</evidence>
<evidence type="ECO:0000256" key="3">
    <source>
        <dbReference type="ARBA" id="ARBA00022777"/>
    </source>
</evidence>
<dbReference type="RefSeq" id="XP_011293947.1">
    <property type="nucleotide sequence ID" value="XM_011295645.2"/>
</dbReference>
<dbReference type="GO" id="GO:0005829">
    <property type="term" value="C:cytosol"/>
    <property type="evidence" value="ECO:0007669"/>
    <property type="project" value="TreeGrafter"/>
</dbReference>
<dbReference type="Proteomes" id="UP001652621">
    <property type="component" value="Unplaced"/>
</dbReference>
<accession>A0A1I8N7H3</accession>
<dbReference type="GO" id="GO:0004674">
    <property type="term" value="F:protein serine/threonine kinase activity"/>
    <property type="evidence" value="ECO:0007669"/>
    <property type="project" value="InterPro"/>
</dbReference>
<feature type="binding site" evidence="5">
    <location>
        <position position="38"/>
    </location>
    <ligand>
        <name>ATP</name>
        <dbReference type="ChEBI" id="CHEBI:30616"/>
    </ligand>
</feature>
<feature type="region of interest" description="Disordered" evidence="6">
    <location>
        <begin position="410"/>
        <end position="484"/>
    </location>
</feature>
<dbReference type="FunFam" id="1.10.510.10:FF:000493">
    <property type="entry name" value="serine/threonine-protein kinase unc-51 isoform X2"/>
    <property type="match status" value="1"/>
</dbReference>